<feature type="compositionally biased region" description="Basic and acidic residues" evidence="1">
    <location>
        <begin position="10"/>
        <end position="24"/>
    </location>
</feature>
<feature type="compositionally biased region" description="Basic residues" evidence="1">
    <location>
        <begin position="240"/>
        <end position="267"/>
    </location>
</feature>
<reference evidence="2 3" key="1">
    <citation type="submission" date="2016-10" db="EMBL/GenBank/DDBJ databases">
        <title>The genome sequence of Colletotrichum fioriniae PJ7.</title>
        <authorList>
            <person name="Baroncelli R."/>
        </authorList>
    </citation>
    <scope>NUCLEOTIDE SEQUENCE [LARGE SCALE GENOMIC DNA]</scope>
    <source>
        <strain evidence="2">Col 31</strain>
    </source>
</reference>
<feature type="compositionally biased region" description="Basic residues" evidence="1">
    <location>
        <begin position="779"/>
        <end position="794"/>
    </location>
</feature>
<feature type="compositionally biased region" description="Basic and acidic residues" evidence="1">
    <location>
        <begin position="833"/>
        <end position="842"/>
    </location>
</feature>
<feature type="compositionally biased region" description="Gly residues" evidence="1">
    <location>
        <begin position="578"/>
        <end position="599"/>
    </location>
</feature>
<feature type="compositionally biased region" description="Gly residues" evidence="1">
    <location>
        <begin position="358"/>
        <end position="376"/>
    </location>
</feature>
<proteinExistence type="predicted"/>
<feature type="compositionally biased region" description="Gly residues" evidence="1">
    <location>
        <begin position="211"/>
        <end position="220"/>
    </location>
</feature>
<feature type="compositionally biased region" description="Gly residues" evidence="1">
    <location>
        <begin position="725"/>
        <end position="734"/>
    </location>
</feature>
<feature type="region of interest" description="Disordered" evidence="1">
    <location>
        <begin position="1"/>
        <end position="458"/>
    </location>
</feature>
<feature type="compositionally biased region" description="Basic and acidic residues" evidence="1">
    <location>
        <begin position="410"/>
        <end position="421"/>
    </location>
</feature>
<feature type="compositionally biased region" description="Basic and acidic residues" evidence="1">
    <location>
        <begin position="656"/>
        <end position="677"/>
    </location>
</feature>
<protein>
    <submittedName>
        <fullName evidence="2">Uncharacterized protein</fullName>
    </submittedName>
</protein>
<name>A0AAI9XED2_9PEZI</name>
<evidence type="ECO:0000313" key="3">
    <source>
        <dbReference type="Proteomes" id="UP001239795"/>
    </source>
</evidence>
<feature type="compositionally biased region" description="Gly residues" evidence="1">
    <location>
        <begin position="556"/>
        <end position="567"/>
    </location>
</feature>
<feature type="compositionally biased region" description="Basic and acidic residues" evidence="1">
    <location>
        <begin position="392"/>
        <end position="401"/>
    </location>
</feature>
<feature type="compositionally biased region" description="Low complexity" evidence="1">
    <location>
        <begin position="86"/>
        <end position="110"/>
    </location>
</feature>
<evidence type="ECO:0000256" key="1">
    <source>
        <dbReference type="SAM" id="MobiDB-lite"/>
    </source>
</evidence>
<feature type="compositionally biased region" description="Basic and acidic residues" evidence="1">
    <location>
        <begin position="795"/>
        <end position="808"/>
    </location>
</feature>
<feature type="region of interest" description="Disordered" evidence="1">
    <location>
        <begin position="884"/>
        <end position="972"/>
    </location>
</feature>
<organism evidence="2 3">
    <name type="scientific">Colletotrichum melonis</name>
    <dbReference type="NCBI Taxonomy" id="1209925"/>
    <lineage>
        <taxon>Eukaryota</taxon>
        <taxon>Fungi</taxon>
        <taxon>Dikarya</taxon>
        <taxon>Ascomycota</taxon>
        <taxon>Pezizomycotina</taxon>
        <taxon>Sordariomycetes</taxon>
        <taxon>Hypocreomycetidae</taxon>
        <taxon>Glomerellales</taxon>
        <taxon>Glomerellaceae</taxon>
        <taxon>Colletotrichum</taxon>
        <taxon>Colletotrichum acutatum species complex</taxon>
    </lineage>
</organism>
<feature type="compositionally biased region" description="Basic and acidic residues" evidence="1">
    <location>
        <begin position="602"/>
        <end position="613"/>
    </location>
</feature>
<feature type="compositionally biased region" description="Basic residues" evidence="1">
    <location>
        <begin position="748"/>
        <end position="759"/>
    </location>
</feature>
<feature type="compositionally biased region" description="Basic residues" evidence="1">
    <location>
        <begin position="510"/>
        <end position="519"/>
    </location>
</feature>
<feature type="compositionally biased region" description="Low complexity" evidence="1">
    <location>
        <begin position="680"/>
        <end position="689"/>
    </location>
</feature>
<comment type="caution">
    <text evidence="2">The sequence shown here is derived from an EMBL/GenBank/DDBJ whole genome shotgun (WGS) entry which is preliminary data.</text>
</comment>
<dbReference type="AlphaFoldDB" id="A0AAI9XED2"/>
<accession>A0AAI9XED2</accession>
<evidence type="ECO:0000313" key="2">
    <source>
        <dbReference type="EMBL" id="KAK1446718.1"/>
    </source>
</evidence>
<dbReference type="EMBL" id="MLGG01000081">
    <property type="protein sequence ID" value="KAK1446718.1"/>
    <property type="molecule type" value="Genomic_DNA"/>
</dbReference>
<dbReference type="Proteomes" id="UP001239795">
    <property type="component" value="Unassembled WGS sequence"/>
</dbReference>
<feature type="compositionally biased region" description="Basic and acidic residues" evidence="1">
    <location>
        <begin position="144"/>
        <end position="159"/>
    </location>
</feature>
<feature type="region of interest" description="Disordered" evidence="1">
    <location>
        <begin position="510"/>
        <end position="866"/>
    </location>
</feature>
<keyword evidence="3" id="KW-1185">Reference proteome</keyword>
<sequence>MRGGLGNDQDADRARTDRRQHDAARGGTVVRNEAGEQLAGTRTGGRDEAAGGVDMGPEEAATQARGGATVAPAADDVPGGAHGARARMGGVARARARGGDAAALRLVAAHPQHLRAGRAGDDRDGPGQDEDDPGQLAQGGAVRPRGDRADGDSVHRVDDAGGTGTPAQERTGRTTRGAVGVHVAGRQLGGVGDGTAQPDAGAGDAGDDGRAAGGGTLPGGGHRDGPSDTGARAATDREPARRRRRGRGRRRGRPGHRRAGALRRKLEHRVGSGVDAREPGGATALRRAHRVPGKAAARDDRDVQGDQPAVAPVLGRGGGRGGEAEKGGRHGRGGDAAAGGTWPAQADAAQGDGRGRGGRGGRGGRSGRGGGDGGGVTQAARARGDMAQPQAGREHAGDHGTEGQPVGHQRAADRGRQEHTVHAAGGDGEDRDEHRGRAVRGADGGSGHARRVDGRRLRPFPIVAARGTGRAAAGRAAGGGQRRHRHHGGVFGLRRRVGVRRLAPADLRGRVSHRHHGRRLPGAAGGAQELAPVPLPARAVDGDDAGGARGLVPGADAGGGSGGGGAGPDDEGQLPVPGGAGRVRGRGGGAAGGRDGQAAGGDDVRDAEGRDLLPLEAPMRGRGRRGRLRLPPQRDGREGLPEGAVGVGRGPGTPVDRSHVRVGDGDRHRGHRGDHPRGTAVRARGLRAADGARRTAGRRGGGVDHRARRTRRPGGPARELRGRAQPGGDGGVRFDGGMSADGGERSHGRGQRRVVRGHSGRGAVRSMRGARADRQQQRKERRRRARRGRTRRTRGAVDRVRQGRRATDPDAVPLAGRGGGRVRGVPRPAALPEARDGGDSRRAPAPAARRVVQDGGGQELRGGTEEGQVRVAVQLLPVQAPAGLVRGDEGRRAGGRGRRLPIHGQGAAGGSDGAAEPEGRGTGQETVRTGDGGGGGGISPVARGTAAVPRNGGDEHACAVGGDRMGSIQRGGGLVRDVELFARAGAEAGR</sequence>
<gene>
    <name evidence="2" type="ORF">CMEL01_16813</name>
</gene>